<accession>A0ABD3V072</accession>
<sequence>MFSDDELTSYFNIHLKYREDDRKYWNQLKKLESAPKEISNWPRKTILHFSMAVATQEYPTVELRQWPQAWGYWPKELLQRPQTRVYRTVESRQMPMVSRYRPRELLQRSQTRGYRTEELRPMSQTWGYWSEDVMQGRQGMVCQPERTMHISQFCGYQSKEFVHRSQCRAKQEGTLMQAPQQWENQARVAMQTTQVFGYQALELMRCLDGTGYQPEERMQRIQAALNCDQISLFPSDTNFPSLKGKFSSKQLRVANILENHAEHLLIEKLYLYFSVLENELKILRDINGHSLKVKLDLTQNYSPCKECVSKIIEFQSVCRNRYHCDIDISITFATFYQFYKFHRFDYGVIYEDYRNKEGLVHLQKSGVQLYLIDDKLREKIKTLLVEIYDIPEETMKIWLQERKLWDEYYMRMIIDESNIVLSPFL</sequence>
<protein>
    <recommendedName>
        <fullName evidence="1">Activation-induced cytidine deaminase AID domain-containing protein</fullName>
    </recommendedName>
</protein>
<organism evidence="2 3">
    <name type="scientific">Sinanodonta woodiana</name>
    <name type="common">Chinese pond mussel</name>
    <name type="synonym">Anodonta woodiana</name>
    <dbReference type="NCBI Taxonomy" id="1069815"/>
    <lineage>
        <taxon>Eukaryota</taxon>
        <taxon>Metazoa</taxon>
        <taxon>Spiralia</taxon>
        <taxon>Lophotrochozoa</taxon>
        <taxon>Mollusca</taxon>
        <taxon>Bivalvia</taxon>
        <taxon>Autobranchia</taxon>
        <taxon>Heteroconchia</taxon>
        <taxon>Palaeoheterodonta</taxon>
        <taxon>Unionida</taxon>
        <taxon>Unionoidea</taxon>
        <taxon>Unionidae</taxon>
        <taxon>Unioninae</taxon>
        <taxon>Sinanodonta</taxon>
    </lineage>
</organism>
<name>A0ABD3V072_SINWO</name>
<dbReference type="AlphaFoldDB" id="A0ABD3V072"/>
<proteinExistence type="predicted"/>
<dbReference type="InterPro" id="IPR013158">
    <property type="entry name" value="AID"/>
</dbReference>
<feature type="domain" description="Activation-induced cytidine deaminase AID" evidence="1">
    <location>
        <begin position="241"/>
        <end position="385"/>
    </location>
</feature>
<evidence type="ECO:0000313" key="3">
    <source>
        <dbReference type="Proteomes" id="UP001634394"/>
    </source>
</evidence>
<comment type="caution">
    <text evidence="2">The sequence shown here is derived from an EMBL/GenBank/DDBJ whole genome shotgun (WGS) entry which is preliminary data.</text>
</comment>
<keyword evidence="3" id="KW-1185">Reference proteome</keyword>
<evidence type="ECO:0000259" key="1">
    <source>
        <dbReference type="Pfam" id="PF08210"/>
    </source>
</evidence>
<dbReference type="Proteomes" id="UP001634394">
    <property type="component" value="Unassembled WGS sequence"/>
</dbReference>
<dbReference type="Pfam" id="PF08210">
    <property type="entry name" value="APOBEC_N"/>
    <property type="match status" value="1"/>
</dbReference>
<evidence type="ECO:0000313" key="2">
    <source>
        <dbReference type="EMBL" id="KAL3854907.1"/>
    </source>
</evidence>
<dbReference type="Gene3D" id="3.40.140.10">
    <property type="entry name" value="Cytidine Deaminase, domain 2"/>
    <property type="match status" value="1"/>
</dbReference>
<reference evidence="2 3" key="1">
    <citation type="submission" date="2024-11" db="EMBL/GenBank/DDBJ databases">
        <title>Chromosome-level genome assembly of the freshwater bivalve Anodonta woodiana.</title>
        <authorList>
            <person name="Chen X."/>
        </authorList>
    </citation>
    <scope>NUCLEOTIDE SEQUENCE [LARGE SCALE GENOMIC DNA]</scope>
    <source>
        <strain evidence="2">MN2024</strain>
        <tissue evidence="2">Gills</tissue>
    </source>
</reference>
<gene>
    <name evidence="2" type="ORF">ACJMK2_014142</name>
</gene>
<dbReference type="EMBL" id="JBJQND010000014">
    <property type="protein sequence ID" value="KAL3854907.1"/>
    <property type="molecule type" value="Genomic_DNA"/>
</dbReference>